<evidence type="ECO:0000313" key="1">
    <source>
        <dbReference type="EMBL" id="JAH54022.1"/>
    </source>
</evidence>
<sequence>MSSWIGVGSPFSTVEFK</sequence>
<dbReference type="EMBL" id="GBXM01054555">
    <property type="protein sequence ID" value="JAH54022.1"/>
    <property type="molecule type" value="Transcribed_RNA"/>
</dbReference>
<reference evidence="1" key="2">
    <citation type="journal article" date="2015" name="Fish Shellfish Immunol.">
        <title>Early steps in the European eel (Anguilla anguilla)-Vibrio vulnificus interaction in the gills: Role of the RtxA13 toxin.</title>
        <authorList>
            <person name="Callol A."/>
            <person name="Pajuelo D."/>
            <person name="Ebbesson L."/>
            <person name="Teles M."/>
            <person name="MacKenzie S."/>
            <person name="Amaro C."/>
        </authorList>
    </citation>
    <scope>NUCLEOTIDE SEQUENCE</scope>
</reference>
<protein>
    <submittedName>
        <fullName evidence="1">Uncharacterized protein</fullName>
    </submittedName>
</protein>
<proteinExistence type="predicted"/>
<dbReference type="AlphaFoldDB" id="A0A0E9TKM3"/>
<reference evidence="1" key="1">
    <citation type="submission" date="2014-11" db="EMBL/GenBank/DDBJ databases">
        <authorList>
            <person name="Amaro Gonzalez C."/>
        </authorList>
    </citation>
    <scope>NUCLEOTIDE SEQUENCE</scope>
</reference>
<name>A0A0E9TKM3_ANGAN</name>
<organism evidence="1">
    <name type="scientific">Anguilla anguilla</name>
    <name type="common">European freshwater eel</name>
    <name type="synonym">Muraena anguilla</name>
    <dbReference type="NCBI Taxonomy" id="7936"/>
    <lineage>
        <taxon>Eukaryota</taxon>
        <taxon>Metazoa</taxon>
        <taxon>Chordata</taxon>
        <taxon>Craniata</taxon>
        <taxon>Vertebrata</taxon>
        <taxon>Euteleostomi</taxon>
        <taxon>Actinopterygii</taxon>
        <taxon>Neopterygii</taxon>
        <taxon>Teleostei</taxon>
        <taxon>Anguilliformes</taxon>
        <taxon>Anguillidae</taxon>
        <taxon>Anguilla</taxon>
    </lineage>
</organism>
<accession>A0A0E9TKM3</accession>